<dbReference type="PROSITE" id="PS50977">
    <property type="entry name" value="HTH_TETR_2"/>
    <property type="match status" value="1"/>
</dbReference>
<name>A0ABS9DX55_9PROT</name>
<dbReference type="EMBL" id="JAKGBZ010000021">
    <property type="protein sequence ID" value="MCF3947310.1"/>
    <property type="molecule type" value="Genomic_DNA"/>
</dbReference>
<feature type="domain" description="HTH tetR-type" evidence="5">
    <location>
        <begin position="19"/>
        <end position="79"/>
    </location>
</feature>
<feature type="DNA-binding region" description="H-T-H motif" evidence="4">
    <location>
        <begin position="42"/>
        <end position="61"/>
    </location>
</feature>
<comment type="caution">
    <text evidence="6">The sequence shown here is derived from an EMBL/GenBank/DDBJ whole genome shotgun (WGS) entry which is preliminary data.</text>
</comment>
<dbReference type="PROSITE" id="PS01081">
    <property type="entry name" value="HTH_TETR_1"/>
    <property type="match status" value="1"/>
</dbReference>
<evidence type="ECO:0000256" key="3">
    <source>
        <dbReference type="ARBA" id="ARBA00023163"/>
    </source>
</evidence>
<dbReference type="InterPro" id="IPR001647">
    <property type="entry name" value="HTH_TetR"/>
</dbReference>
<protein>
    <submittedName>
        <fullName evidence="6">TetR/AcrR family transcriptional regulator</fullName>
    </submittedName>
</protein>
<dbReference type="PANTHER" id="PTHR30055">
    <property type="entry name" value="HTH-TYPE TRANSCRIPTIONAL REGULATOR RUTR"/>
    <property type="match status" value="1"/>
</dbReference>
<dbReference type="Proteomes" id="UP001521209">
    <property type="component" value="Unassembled WGS sequence"/>
</dbReference>
<keyword evidence="3" id="KW-0804">Transcription</keyword>
<dbReference type="InterPro" id="IPR009057">
    <property type="entry name" value="Homeodomain-like_sf"/>
</dbReference>
<reference evidence="6 7" key="1">
    <citation type="submission" date="2022-01" db="EMBL/GenBank/DDBJ databases">
        <authorList>
            <person name="Won M."/>
            <person name="Kim S.-J."/>
            <person name="Kwon S.-W."/>
        </authorList>
    </citation>
    <scope>NUCLEOTIDE SEQUENCE [LARGE SCALE GENOMIC DNA]</scope>
    <source>
        <strain evidence="6 7">KCTC 23505</strain>
    </source>
</reference>
<evidence type="ECO:0000256" key="2">
    <source>
        <dbReference type="ARBA" id="ARBA00023125"/>
    </source>
</evidence>
<accession>A0ABS9DX55</accession>
<keyword evidence="7" id="KW-1185">Reference proteome</keyword>
<proteinExistence type="predicted"/>
<sequence length="214" mass="23447">MSSRSKTGRAVIPQRSSGRRRVESILEAAELVFSEKGYDGATLTEVASRAGANIASLYRFFPNKAALAESVIQRGMKIFGNEFDVLEREAPGITTESLVRRILYMMNTQHHEARAFCTLMADDAQSDMSVTRAGLWAVERIVSVLRLHWPRGDAGQSLQDVAILLLNGMKLMTAMTVDETAPSSPGAVQELEIMFRVYITQKLGEPNPPAGGTT</sequence>
<dbReference type="PANTHER" id="PTHR30055:SF234">
    <property type="entry name" value="HTH-TYPE TRANSCRIPTIONAL REGULATOR BETI"/>
    <property type="match status" value="1"/>
</dbReference>
<keyword evidence="2 4" id="KW-0238">DNA-binding</keyword>
<evidence type="ECO:0000256" key="1">
    <source>
        <dbReference type="ARBA" id="ARBA00023015"/>
    </source>
</evidence>
<evidence type="ECO:0000313" key="7">
    <source>
        <dbReference type="Proteomes" id="UP001521209"/>
    </source>
</evidence>
<dbReference type="PRINTS" id="PR00455">
    <property type="entry name" value="HTHTETR"/>
</dbReference>
<gene>
    <name evidence="6" type="ORF">L2A60_11550</name>
</gene>
<organism evidence="6 7">
    <name type="scientific">Acidiphilium iwatense</name>
    <dbReference type="NCBI Taxonomy" id="768198"/>
    <lineage>
        <taxon>Bacteria</taxon>
        <taxon>Pseudomonadati</taxon>
        <taxon>Pseudomonadota</taxon>
        <taxon>Alphaproteobacteria</taxon>
        <taxon>Acetobacterales</taxon>
        <taxon>Acidocellaceae</taxon>
        <taxon>Acidiphilium</taxon>
    </lineage>
</organism>
<dbReference type="InterPro" id="IPR023772">
    <property type="entry name" value="DNA-bd_HTH_TetR-type_CS"/>
</dbReference>
<evidence type="ECO:0000259" key="5">
    <source>
        <dbReference type="PROSITE" id="PS50977"/>
    </source>
</evidence>
<dbReference type="Gene3D" id="1.10.357.10">
    <property type="entry name" value="Tetracycline Repressor, domain 2"/>
    <property type="match status" value="1"/>
</dbReference>
<dbReference type="RefSeq" id="WP_235704535.1">
    <property type="nucleotide sequence ID" value="NZ_JAKGBZ010000021.1"/>
</dbReference>
<dbReference type="SUPFAM" id="SSF46689">
    <property type="entry name" value="Homeodomain-like"/>
    <property type="match status" value="1"/>
</dbReference>
<evidence type="ECO:0000313" key="6">
    <source>
        <dbReference type="EMBL" id="MCF3947310.1"/>
    </source>
</evidence>
<keyword evidence="1" id="KW-0805">Transcription regulation</keyword>
<evidence type="ECO:0000256" key="4">
    <source>
        <dbReference type="PROSITE-ProRule" id="PRU00335"/>
    </source>
</evidence>
<dbReference type="InterPro" id="IPR050109">
    <property type="entry name" value="HTH-type_TetR-like_transc_reg"/>
</dbReference>
<dbReference type="Pfam" id="PF00440">
    <property type="entry name" value="TetR_N"/>
    <property type="match status" value="1"/>
</dbReference>